<feature type="domain" description="RxLR effector PexRD54 WY" evidence="8">
    <location>
        <begin position="364"/>
        <end position="401"/>
    </location>
</feature>
<comment type="subcellular location">
    <subcellularLocation>
        <location evidence="1">Host cell</location>
    </subcellularLocation>
    <subcellularLocation>
        <location evidence="2">Secreted</location>
    </subcellularLocation>
</comment>
<keyword evidence="4" id="KW-0964">Secreted</keyword>
<dbReference type="Proteomes" id="UP000028582">
    <property type="component" value="Unassembled WGS sequence"/>
</dbReference>
<feature type="chain" id="PRO_5001754225" description="RxLR effector PexRD54 WY domain-containing protein" evidence="7">
    <location>
        <begin position="25"/>
        <end position="502"/>
    </location>
</feature>
<dbReference type="Pfam" id="PF22748">
    <property type="entry name" value="PexRD54_WY"/>
    <property type="match status" value="3"/>
</dbReference>
<dbReference type="GO" id="GO:0043657">
    <property type="term" value="C:host cell"/>
    <property type="evidence" value="ECO:0007669"/>
    <property type="project" value="UniProtKB-SubCell"/>
</dbReference>
<feature type="domain" description="RxLR effector PexRD54 WY" evidence="8">
    <location>
        <begin position="185"/>
        <end position="225"/>
    </location>
</feature>
<proteinExistence type="inferred from homology"/>
<protein>
    <recommendedName>
        <fullName evidence="8">RxLR effector PexRD54 WY domain-containing protein</fullName>
    </recommendedName>
</protein>
<keyword evidence="5 7" id="KW-0732">Signal</keyword>
<keyword evidence="6" id="KW-0843">Virulence</keyword>
<feature type="signal peptide" evidence="7">
    <location>
        <begin position="1"/>
        <end position="24"/>
    </location>
</feature>
<dbReference type="AlphaFoldDB" id="A0A081AMZ6"/>
<evidence type="ECO:0000313" key="10">
    <source>
        <dbReference type="Proteomes" id="UP000028582"/>
    </source>
</evidence>
<evidence type="ECO:0000256" key="4">
    <source>
        <dbReference type="ARBA" id="ARBA00022525"/>
    </source>
</evidence>
<evidence type="ECO:0000256" key="1">
    <source>
        <dbReference type="ARBA" id="ARBA00004340"/>
    </source>
</evidence>
<evidence type="ECO:0000256" key="5">
    <source>
        <dbReference type="ARBA" id="ARBA00022729"/>
    </source>
</evidence>
<evidence type="ECO:0000313" key="9">
    <source>
        <dbReference type="EMBL" id="ETO80257.1"/>
    </source>
</evidence>
<comment type="similarity">
    <text evidence="3">Belongs to the RxLR effector family.</text>
</comment>
<comment type="caution">
    <text evidence="9">The sequence shown here is derived from an EMBL/GenBank/DDBJ whole genome shotgun (WGS) entry which is preliminary data.</text>
</comment>
<evidence type="ECO:0000256" key="2">
    <source>
        <dbReference type="ARBA" id="ARBA00004613"/>
    </source>
</evidence>
<accession>A0A081AMZ6</accession>
<evidence type="ECO:0000256" key="3">
    <source>
        <dbReference type="ARBA" id="ARBA00010400"/>
    </source>
</evidence>
<sequence>MSVHCCKLFFVIAALLIYASVASTAKNLKPHAAFDNSFRMPDTNLPASRRLRTIADVNYGQEDRAIFGITGTKIKDFGAKKLQKLTEDVQTKAQQRKVDRWIAERKTEDWVFKLQQLDEEGTNILKSPKLSTWMDFVIKRGKDPYDFLLFKLRRRYDNDELAKMLVLSKNDASSRAIAEKLETLQLEKWMKDEKSIIDVFRFLKLNEEGLTLLKSPVLSTWVSYVEKLKKDPYELLFLAIKSTGFDEAKLAKMIGSAKDDTNTAFIAKKMEELQLEKWVTAEKSGDDVFKNIGLDKEGDKLFESPVWSTWVAYLNKHRGNSHEEMFSVLRNRLGDVGLTNAFARAKGDDSKLTKDIAAKLEMDIWRMNGHTSDDLFKMLKLNEKGDKVLESPTFSTWAAYVLKLESYRKTPDEFATIRQLERHYDDATLARMLANSKRRADTASTKGYIADLQELQFKKWVVERTSPNVFALLVRKKFLTSDRVKRDFRDFLKRNADKFESS</sequence>
<dbReference type="GO" id="GO:0005576">
    <property type="term" value="C:extracellular region"/>
    <property type="evidence" value="ECO:0007669"/>
    <property type="project" value="UniProtKB-SubCell"/>
</dbReference>
<dbReference type="OrthoDB" id="119940at2759"/>
<reference evidence="9 10" key="1">
    <citation type="submission" date="2013-11" db="EMBL/GenBank/DDBJ databases">
        <title>The Genome Sequence of Phytophthora parasitica P1976.</title>
        <authorList>
            <consortium name="The Broad Institute Genomics Platform"/>
            <person name="Russ C."/>
            <person name="Tyler B."/>
            <person name="Panabieres F."/>
            <person name="Shan W."/>
            <person name="Tripathy S."/>
            <person name="Grunwald N."/>
            <person name="Machado M."/>
            <person name="Johnson C.S."/>
            <person name="Walker B."/>
            <person name="Young S."/>
            <person name="Zeng Q."/>
            <person name="Gargeya S."/>
            <person name="Fitzgerald M."/>
            <person name="Haas B."/>
            <person name="Abouelleil A."/>
            <person name="Allen A.W."/>
            <person name="Alvarado L."/>
            <person name="Arachchi H.M."/>
            <person name="Berlin A.M."/>
            <person name="Chapman S.B."/>
            <person name="Gainer-Dewar J."/>
            <person name="Goldberg J."/>
            <person name="Griggs A."/>
            <person name="Gujja S."/>
            <person name="Hansen M."/>
            <person name="Howarth C."/>
            <person name="Imamovic A."/>
            <person name="Ireland A."/>
            <person name="Larimer J."/>
            <person name="McCowan C."/>
            <person name="Murphy C."/>
            <person name="Pearson M."/>
            <person name="Poon T.W."/>
            <person name="Priest M."/>
            <person name="Roberts A."/>
            <person name="Saif S."/>
            <person name="Shea T."/>
            <person name="Sisk P."/>
            <person name="Sykes S."/>
            <person name="Wortman J."/>
            <person name="Nusbaum C."/>
            <person name="Birren B."/>
        </authorList>
    </citation>
    <scope>NUCLEOTIDE SEQUENCE [LARGE SCALE GENOMIC DNA]</scope>
    <source>
        <strain evidence="9 10">P1976</strain>
    </source>
</reference>
<dbReference type="InterPro" id="IPR054463">
    <property type="entry name" value="PexRD54_WY"/>
</dbReference>
<evidence type="ECO:0000256" key="7">
    <source>
        <dbReference type="SAM" id="SignalP"/>
    </source>
</evidence>
<name>A0A081AMZ6_PHYNI</name>
<organism evidence="9 10">
    <name type="scientific">Phytophthora nicotianae P1976</name>
    <dbReference type="NCBI Taxonomy" id="1317066"/>
    <lineage>
        <taxon>Eukaryota</taxon>
        <taxon>Sar</taxon>
        <taxon>Stramenopiles</taxon>
        <taxon>Oomycota</taxon>
        <taxon>Peronosporomycetes</taxon>
        <taxon>Peronosporales</taxon>
        <taxon>Peronosporaceae</taxon>
        <taxon>Phytophthora</taxon>
    </lineage>
</organism>
<evidence type="ECO:0000256" key="6">
    <source>
        <dbReference type="ARBA" id="ARBA00023026"/>
    </source>
</evidence>
<evidence type="ECO:0000259" key="8">
    <source>
        <dbReference type="Pfam" id="PF22748"/>
    </source>
</evidence>
<dbReference type="EMBL" id="ANJA01001004">
    <property type="protein sequence ID" value="ETO80257.1"/>
    <property type="molecule type" value="Genomic_DNA"/>
</dbReference>
<feature type="domain" description="RxLR effector PexRD54 WY" evidence="8">
    <location>
        <begin position="274"/>
        <end position="313"/>
    </location>
</feature>
<gene>
    <name evidence="9" type="ORF">F444_05190</name>
</gene>